<dbReference type="InterPro" id="IPR021297">
    <property type="entry name" value="YlqD"/>
</dbReference>
<protein>
    <recommendedName>
        <fullName evidence="4">YlqD protein</fullName>
    </recommendedName>
</protein>
<proteinExistence type="predicted"/>
<dbReference type="AlphaFoldDB" id="B5VY55"/>
<dbReference type="Gene3D" id="6.10.140.1110">
    <property type="match status" value="1"/>
</dbReference>
<sequence>MEISKNQLLLKRLINVKAVVTPRWKEEAQQQLQAEINQLDSQLQQLEMQGQRMIGELKKQSLQPPGPETLVQIDNIQNQVNEQKSKLLDQKNQILQKLQQLQTLELEQEVPQGQIDSVFAVEQGDNLIRKMQVEILLRDGVVEEIRGDV</sequence>
<dbReference type="Pfam" id="PF11068">
    <property type="entry name" value="YlqD"/>
    <property type="match status" value="1"/>
</dbReference>
<gene>
    <name evidence="2" type="ORF">AmaxDRAFT_1447</name>
</gene>
<evidence type="ECO:0000256" key="1">
    <source>
        <dbReference type="SAM" id="Coils"/>
    </source>
</evidence>
<accession>B5VY55</accession>
<organism evidence="2 3">
    <name type="scientific">Limnospira maxima CS-328</name>
    <dbReference type="NCBI Taxonomy" id="513049"/>
    <lineage>
        <taxon>Bacteria</taxon>
        <taxon>Bacillati</taxon>
        <taxon>Cyanobacteriota</taxon>
        <taxon>Cyanophyceae</taxon>
        <taxon>Oscillatoriophycideae</taxon>
        <taxon>Oscillatoriales</taxon>
        <taxon>Sirenicapillariaceae</taxon>
        <taxon>Limnospira</taxon>
    </lineage>
</organism>
<name>B5VY55_LIMMA</name>
<reference evidence="2 3" key="1">
    <citation type="journal article" date="2011" name="Appl. Environ. Microbiol.">
        <title>Contribution of a Sodium Ion Gradient to Energy Conservation during Fermentation in the Cyanobacterium Arthrospira (Spirulina) maxima CS-328.</title>
        <authorList>
            <person name="Carrieri D."/>
            <person name="Ananyev G."/>
            <person name="Lenz O."/>
            <person name="Bryant D.A."/>
            <person name="Dismukes G.C."/>
        </authorList>
    </citation>
    <scope>NUCLEOTIDE SEQUENCE [LARGE SCALE GENOMIC DNA]</scope>
    <source>
        <strain evidence="2 3">CS-328</strain>
    </source>
</reference>
<feature type="coiled-coil region" evidence="1">
    <location>
        <begin position="25"/>
        <end position="107"/>
    </location>
</feature>
<keyword evidence="3" id="KW-1185">Reference proteome</keyword>
<evidence type="ECO:0000313" key="2">
    <source>
        <dbReference type="EMBL" id="EDZ95757.1"/>
    </source>
</evidence>
<dbReference type="RefSeq" id="WP_006668697.1">
    <property type="nucleotide sequence ID" value="NZ_ABYK01000008.1"/>
</dbReference>
<dbReference type="EMBL" id="ABYK01000008">
    <property type="protein sequence ID" value="EDZ95757.1"/>
    <property type="molecule type" value="Genomic_DNA"/>
</dbReference>
<evidence type="ECO:0000313" key="3">
    <source>
        <dbReference type="Proteomes" id="UP000004061"/>
    </source>
</evidence>
<keyword evidence="1" id="KW-0175">Coiled coil</keyword>
<dbReference type="Proteomes" id="UP000004061">
    <property type="component" value="Unassembled WGS sequence"/>
</dbReference>
<evidence type="ECO:0008006" key="4">
    <source>
        <dbReference type="Google" id="ProtNLM"/>
    </source>
</evidence>
<comment type="caution">
    <text evidence="2">The sequence shown here is derived from an EMBL/GenBank/DDBJ whole genome shotgun (WGS) entry which is preliminary data.</text>
</comment>